<feature type="transmembrane region" description="Helical" evidence="2">
    <location>
        <begin position="89"/>
        <end position="109"/>
    </location>
</feature>
<dbReference type="EMBL" id="BSDE01000005">
    <property type="protein sequence ID" value="GLH74170.1"/>
    <property type="molecule type" value="Genomic_DNA"/>
</dbReference>
<dbReference type="Proteomes" id="UP001165069">
    <property type="component" value="Unassembled WGS sequence"/>
</dbReference>
<sequence length="201" mass="21907">MSPQPDLEAHLAPQVDPPANPGPKAAPYLLPPAARPEYFRDSRYKSPILAAVLSGMPGLGQVFLGYTRLGFMHAGTAAVLVCLMSSNRLGMLEPAVGIFLAFFWLYNMVDAYRRALLLNEAISRMETPELPDGFGAVSFGGRLAVGIGLIFVGLLTLLNLRFNISLAWLDQWWPAGLVLLGLYLVVRAVRDRQAKAEPGQE</sequence>
<keyword evidence="2" id="KW-0472">Membrane</keyword>
<feature type="region of interest" description="Disordered" evidence="1">
    <location>
        <begin position="1"/>
        <end position="27"/>
    </location>
</feature>
<keyword evidence="2" id="KW-0812">Transmembrane</keyword>
<evidence type="ECO:0008006" key="5">
    <source>
        <dbReference type="Google" id="ProtNLM"/>
    </source>
</evidence>
<accession>A0ABQ5QH28</accession>
<feature type="transmembrane region" description="Helical" evidence="2">
    <location>
        <begin position="172"/>
        <end position="189"/>
    </location>
</feature>
<evidence type="ECO:0000256" key="1">
    <source>
        <dbReference type="SAM" id="MobiDB-lite"/>
    </source>
</evidence>
<feature type="transmembrane region" description="Helical" evidence="2">
    <location>
        <begin position="143"/>
        <end position="160"/>
    </location>
</feature>
<feature type="transmembrane region" description="Helical" evidence="2">
    <location>
        <begin position="48"/>
        <end position="69"/>
    </location>
</feature>
<protein>
    <recommendedName>
        <fullName evidence="5">DUF5668 domain-containing protein</fullName>
    </recommendedName>
</protein>
<keyword evidence="4" id="KW-1185">Reference proteome</keyword>
<name>A0ABQ5QH28_9BACT</name>
<evidence type="ECO:0000256" key="2">
    <source>
        <dbReference type="SAM" id="Phobius"/>
    </source>
</evidence>
<keyword evidence="2" id="KW-1133">Transmembrane helix</keyword>
<comment type="caution">
    <text evidence="3">The sequence shown here is derived from an EMBL/GenBank/DDBJ whole genome shotgun (WGS) entry which is preliminary data.</text>
</comment>
<proteinExistence type="predicted"/>
<dbReference type="RefSeq" id="WP_285576146.1">
    <property type="nucleotide sequence ID" value="NZ_BSDE01000005.1"/>
</dbReference>
<gene>
    <name evidence="3" type="ORF">GETHLI_26720</name>
</gene>
<evidence type="ECO:0000313" key="3">
    <source>
        <dbReference type="EMBL" id="GLH74170.1"/>
    </source>
</evidence>
<organism evidence="3 4">
    <name type="scientific">Geothrix limicola</name>
    <dbReference type="NCBI Taxonomy" id="2927978"/>
    <lineage>
        <taxon>Bacteria</taxon>
        <taxon>Pseudomonadati</taxon>
        <taxon>Acidobacteriota</taxon>
        <taxon>Holophagae</taxon>
        <taxon>Holophagales</taxon>
        <taxon>Holophagaceae</taxon>
        <taxon>Geothrix</taxon>
    </lineage>
</organism>
<reference evidence="3 4" key="1">
    <citation type="journal article" date="2023" name="Antonie Van Leeuwenhoek">
        <title>Mesoterricola silvestris gen. nov., sp. nov., Mesoterricola sediminis sp. nov., Geothrix oryzae sp. nov., Geothrix edaphica sp. nov., Geothrix rubra sp. nov., and Geothrix limicola sp. nov., six novel members of Acidobacteriota isolated from soils.</title>
        <authorList>
            <person name="Itoh H."/>
            <person name="Sugisawa Y."/>
            <person name="Mise K."/>
            <person name="Xu Z."/>
            <person name="Kuniyasu M."/>
            <person name="Ushijima N."/>
            <person name="Kawano K."/>
            <person name="Kobayashi E."/>
            <person name="Shiratori Y."/>
            <person name="Masuda Y."/>
            <person name="Senoo K."/>
        </authorList>
    </citation>
    <scope>NUCLEOTIDE SEQUENCE [LARGE SCALE GENOMIC DNA]</scope>
    <source>
        <strain evidence="3 4">Red804</strain>
    </source>
</reference>
<evidence type="ECO:0000313" key="4">
    <source>
        <dbReference type="Proteomes" id="UP001165069"/>
    </source>
</evidence>